<dbReference type="SUPFAM" id="SSF53335">
    <property type="entry name" value="S-adenosyl-L-methionine-dependent methyltransferases"/>
    <property type="match status" value="1"/>
</dbReference>
<dbReference type="Pfam" id="PF13649">
    <property type="entry name" value="Methyltransf_25"/>
    <property type="match status" value="1"/>
</dbReference>
<dbReference type="Gene3D" id="3.40.50.150">
    <property type="entry name" value="Vaccinia Virus protein VP39"/>
    <property type="match status" value="1"/>
</dbReference>
<feature type="domain" description="Methyltransferase" evidence="2">
    <location>
        <begin position="98"/>
        <end position="183"/>
    </location>
</feature>
<reference evidence="3 4" key="1">
    <citation type="submission" date="2017-08" db="EMBL/GenBank/DDBJ databases">
        <title>Infants hospitalized years apart are colonized by the same room-sourced microbial strains.</title>
        <authorList>
            <person name="Brooks B."/>
            <person name="Olm M.R."/>
            <person name="Firek B.A."/>
            <person name="Baker R."/>
            <person name="Thomas B.C."/>
            <person name="Morowitz M.J."/>
            <person name="Banfield J.F."/>
        </authorList>
    </citation>
    <scope>NUCLEOTIDE SEQUENCE [LARGE SCALE GENOMIC DNA]</scope>
    <source>
        <strain evidence="3">S2_006_000_R1_57</strain>
    </source>
</reference>
<name>A0A2W5IC65_9ACTN</name>
<feature type="binding site" evidence="1">
    <location>
        <position position="194"/>
    </location>
    <ligand>
        <name>S-adenosyl-L-methionine</name>
        <dbReference type="ChEBI" id="CHEBI:59789"/>
    </ligand>
</feature>
<dbReference type="RefSeq" id="WP_290595507.1">
    <property type="nucleotide sequence ID" value="NZ_CAKZIO010000003.1"/>
</dbReference>
<dbReference type="InterPro" id="IPR016718">
    <property type="entry name" value="rRNA_m1G-MeTrfase_A_prd"/>
</dbReference>
<organism evidence="3 4">
    <name type="scientific">Lawsonella clevelandensis</name>
    <dbReference type="NCBI Taxonomy" id="1528099"/>
    <lineage>
        <taxon>Bacteria</taxon>
        <taxon>Bacillati</taxon>
        <taxon>Actinomycetota</taxon>
        <taxon>Actinomycetes</taxon>
        <taxon>Mycobacteriales</taxon>
        <taxon>Lawsonellaceae</taxon>
        <taxon>Lawsonella</taxon>
    </lineage>
</organism>
<dbReference type="InterPro" id="IPR041698">
    <property type="entry name" value="Methyltransf_25"/>
</dbReference>
<keyword evidence="3" id="KW-0489">Methyltransferase</keyword>
<accession>A0A2W5IC65</accession>
<dbReference type="GO" id="GO:0008168">
    <property type="term" value="F:methyltransferase activity"/>
    <property type="evidence" value="ECO:0007669"/>
    <property type="project" value="UniProtKB-KW"/>
</dbReference>
<dbReference type="PIRSF" id="PIRSF018249">
    <property type="entry name" value="MyrA_prd"/>
    <property type="match status" value="1"/>
</dbReference>
<evidence type="ECO:0000259" key="2">
    <source>
        <dbReference type="Pfam" id="PF13649"/>
    </source>
</evidence>
<dbReference type="InterPro" id="IPR029063">
    <property type="entry name" value="SAM-dependent_MTases_sf"/>
</dbReference>
<dbReference type="EMBL" id="QFOZ01000001">
    <property type="protein sequence ID" value="PZP89715.1"/>
    <property type="molecule type" value="Genomic_DNA"/>
</dbReference>
<keyword evidence="3" id="KW-0808">Transferase</keyword>
<feature type="binding site" evidence="1">
    <location>
        <begin position="105"/>
        <end position="106"/>
    </location>
    <ligand>
        <name>S-adenosyl-L-methionine</name>
        <dbReference type="ChEBI" id="CHEBI:59789"/>
    </ligand>
</feature>
<dbReference type="Proteomes" id="UP000248606">
    <property type="component" value="Unassembled WGS sequence"/>
</dbReference>
<feature type="binding site" evidence="1">
    <location>
        <position position="73"/>
    </location>
    <ligand>
        <name>S-adenosyl-L-methionine</name>
        <dbReference type="ChEBI" id="CHEBI:59789"/>
    </ligand>
</feature>
<evidence type="ECO:0000313" key="3">
    <source>
        <dbReference type="EMBL" id="PZP89715.1"/>
    </source>
</evidence>
<evidence type="ECO:0000256" key="1">
    <source>
        <dbReference type="PIRSR" id="PIRSR018249-2"/>
    </source>
</evidence>
<sequence>MLDDVVAYLADPRTGESLQWCGNDKRVLTTESGRHYDVARQGYVTLFGAGRAFPGDNAHMVMNRDTFLASGLYAPLARRIAAHGAQMTMSSDQHTPVIVDMGAGTGYYTHELQRAVSSETRIIAADISVPAAKRLAKLDGHVGAIVADVWQRWPIKDACADLVMHVFAPRNPAEAARVLRPGGGVLVVAPSQRHLQELVAAGIAVHVDSQKADRLRQGFIEYFDEVDCDLCEWTITPTRSQIEQIITMGPSSYHSDTEKVSAAAAELAAVHQQITCSVEIRQYKRKDS</sequence>
<dbReference type="GO" id="GO:0032259">
    <property type="term" value="P:methylation"/>
    <property type="evidence" value="ECO:0007669"/>
    <property type="project" value="UniProtKB-KW"/>
</dbReference>
<comment type="caution">
    <text evidence="3">The sequence shown here is derived from an EMBL/GenBank/DDBJ whole genome shotgun (WGS) entry which is preliminary data.</text>
</comment>
<keyword evidence="1" id="KW-0949">S-adenosyl-L-methionine</keyword>
<proteinExistence type="predicted"/>
<evidence type="ECO:0000313" key="4">
    <source>
        <dbReference type="Proteomes" id="UP000248606"/>
    </source>
</evidence>
<dbReference type="AlphaFoldDB" id="A0A2W5IC65"/>
<protein>
    <submittedName>
        <fullName evidence="3">23S rRNA methyltransferase</fullName>
    </submittedName>
</protein>
<gene>
    <name evidence="3" type="ORF">DI579_00630</name>
</gene>